<proteinExistence type="predicted"/>
<evidence type="ECO:0000313" key="3">
    <source>
        <dbReference type="EMBL" id="QNO17571.1"/>
    </source>
</evidence>
<dbReference type="SMART" id="SM00855">
    <property type="entry name" value="PGAM"/>
    <property type="match status" value="1"/>
</dbReference>
<dbReference type="SUPFAM" id="SSF53254">
    <property type="entry name" value="Phosphoglycerate mutase-like"/>
    <property type="match status" value="1"/>
</dbReference>
<sequence length="223" mass="24653">MVTVYLVRHCAAQGNVDGTYQGRSDSDITDIGRKQLELVAMRLRNVPFAAIYSSPLKRARATADAINQYHHVPVTEDENLIEIDVGEMEGMKWEDLPKRFPKEANLWVNHLENFVAPQGESIAQVADRMWNGVNAIVQKENEPGKEKTICLATHGCALRCFLCKAEGWPLEQVAEVPLCDNTAISEVRFADDGSCTVVRMGDASHLAEGLSVLGGMGWEKKQA</sequence>
<dbReference type="KEGG" id="caml:H6X83_11615"/>
<dbReference type="PANTHER" id="PTHR48100">
    <property type="entry name" value="BROAD-SPECIFICITY PHOSPHATASE YOR283W-RELATED"/>
    <property type="match status" value="1"/>
</dbReference>
<dbReference type="GO" id="GO:0016791">
    <property type="term" value="F:phosphatase activity"/>
    <property type="evidence" value="ECO:0007669"/>
    <property type="project" value="TreeGrafter"/>
</dbReference>
<feature type="active site" description="Proton donor/acceptor" evidence="1">
    <location>
        <position position="82"/>
    </location>
</feature>
<dbReference type="InterPro" id="IPR029033">
    <property type="entry name" value="His_PPase_superfam"/>
</dbReference>
<dbReference type="CDD" id="cd07067">
    <property type="entry name" value="HP_PGM_like"/>
    <property type="match status" value="1"/>
</dbReference>
<feature type="binding site" evidence="2">
    <location>
        <position position="58"/>
    </location>
    <ligand>
        <name>substrate</name>
    </ligand>
</feature>
<keyword evidence="4" id="KW-1185">Reference proteome</keyword>
<dbReference type="Proteomes" id="UP000516046">
    <property type="component" value="Chromosome"/>
</dbReference>
<dbReference type="InterPro" id="IPR050275">
    <property type="entry name" value="PGM_Phosphatase"/>
</dbReference>
<name>A0A7G9WFV9_9FIRM</name>
<reference evidence="3 4" key="1">
    <citation type="submission" date="2020-08" db="EMBL/GenBank/DDBJ databases">
        <authorList>
            <person name="Ren C."/>
            <person name="Gu Y."/>
            <person name="Xu Y."/>
        </authorList>
    </citation>
    <scope>NUCLEOTIDE SEQUENCE [LARGE SCALE GENOMIC DNA]</scope>
    <source>
        <strain evidence="3 4">LBM18003</strain>
    </source>
</reference>
<protein>
    <submittedName>
        <fullName evidence="3">Histidine phosphatase family protein</fullName>
    </submittedName>
</protein>
<feature type="binding site" evidence="2">
    <location>
        <begin position="8"/>
        <end position="15"/>
    </location>
    <ligand>
        <name>substrate</name>
    </ligand>
</feature>
<dbReference type="EMBL" id="CP060696">
    <property type="protein sequence ID" value="QNO17571.1"/>
    <property type="molecule type" value="Genomic_DNA"/>
</dbReference>
<evidence type="ECO:0000256" key="1">
    <source>
        <dbReference type="PIRSR" id="PIRSR613078-1"/>
    </source>
</evidence>
<evidence type="ECO:0000256" key="2">
    <source>
        <dbReference type="PIRSR" id="PIRSR613078-2"/>
    </source>
</evidence>
<dbReference type="AlphaFoldDB" id="A0A7G9WFV9"/>
<dbReference type="RefSeq" id="WP_212506643.1">
    <property type="nucleotide sequence ID" value="NZ_CP060696.1"/>
</dbReference>
<gene>
    <name evidence="3" type="ORF">H6X83_11615</name>
</gene>
<dbReference type="Gene3D" id="3.40.50.1240">
    <property type="entry name" value="Phosphoglycerate mutase-like"/>
    <property type="match status" value="1"/>
</dbReference>
<dbReference type="Pfam" id="PF00300">
    <property type="entry name" value="His_Phos_1"/>
    <property type="match status" value="1"/>
</dbReference>
<feature type="active site" description="Tele-phosphohistidine intermediate" evidence="1">
    <location>
        <position position="9"/>
    </location>
</feature>
<evidence type="ECO:0000313" key="4">
    <source>
        <dbReference type="Proteomes" id="UP000516046"/>
    </source>
</evidence>
<organism evidence="3 4">
    <name type="scientific">Caproicibacterium amylolyticum</name>
    <dbReference type="NCBI Taxonomy" id="2766537"/>
    <lineage>
        <taxon>Bacteria</taxon>
        <taxon>Bacillati</taxon>
        <taxon>Bacillota</taxon>
        <taxon>Clostridia</taxon>
        <taxon>Eubacteriales</taxon>
        <taxon>Oscillospiraceae</taxon>
        <taxon>Caproicibacterium</taxon>
    </lineage>
</organism>
<accession>A0A7G9WFV9</accession>
<dbReference type="InterPro" id="IPR013078">
    <property type="entry name" value="His_Pase_superF_clade-1"/>
</dbReference>
<dbReference type="PANTHER" id="PTHR48100:SF1">
    <property type="entry name" value="HISTIDINE PHOSPHATASE FAMILY PROTEIN-RELATED"/>
    <property type="match status" value="1"/>
</dbReference>
<dbReference type="GO" id="GO:0005737">
    <property type="term" value="C:cytoplasm"/>
    <property type="evidence" value="ECO:0007669"/>
    <property type="project" value="TreeGrafter"/>
</dbReference>